<dbReference type="Pfam" id="PF11749">
    <property type="entry name" value="DUF3305"/>
    <property type="match status" value="1"/>
</dbReference>
<keyword evidence="3" id="KW-1185">Reference proteome</keyword>
<evidence type="ECO:0000256" key="1">
    <source>
        <dbReference type="SAM" id="MobiDB-lite"/>
    </source>
</evidence>
<feature type="region of interest" description="Disordered" evidence="1">
    <location>
        <begin position="137"/>
        <end position="157"/>
    </location>
</feature>
<evidence type="ECO:0000313" key="3">
    <source>
        <dbReference type="Proteomes" id="UP001204142"/>
    </source>
</evidence>
<reference evidence="2 3" key="1">
    <citation type="submission" date="2022-07" db="EMBL/GenBank/DDBJ databases">
        <authorList>
            <person name="Xamxidin M."/>
            <person name="Wu M."/>
        </authorList>
    </citation>
    <scope>NUCLEOTIDE SEQUENCE [LARGE SCALE GENOMIC DNA]</scope>
    <source>
        <strain evidence="2 3">NBRC 111650</strain>
    </source>
</reference>
<accession>A0ABT1WEE5</accession>
<comment type="caution">
    <text evidence="2">The sequence shown here is derived from an EMBL/GenBank/DDBJ whole genome shotgun (WGS) entry which is preliminary data.</text>
</comment>
<proteinExistence type="predicted"/>
<dbReference type="EMBL" id="JANIGO010000002">
    <property type="protein sequence ID" value="MCQ8895903.1"/>
    <property type="molecule type" value="Genomic_DNA"/>
</dbReference>
<dbReference type="InterPro" id="IPR021736">
    <property type="entry name" value="DUF3305"/>
</dbReference>
<gene>
    <name evidence="2" type="ORF">NQT62_05555</name>
</gene>
<dbReference type="Proteomes" id="UP001204142">
    <property type="component" value="Unassembled WGS sequence"/>
</dbReference>
<evidence type="ECO:0000313" key="2">
    <source>
        <dbReference type="EMBL" id="MCQ8895903.1"/>
    </source>
</evidence>
<protein>
    <submittedName>
        <fullName evidence="2">DUF3305 domain-containing protein</fullName>
    </submittedName>
</protein>
<organism evidence="2 3">
    <name type="scientific">Limnobacter humi</name>
    <dbReference type="NCBI Taxonomy" id="1778671"/>
    <lineage>
        <taxon>Bacteria</taxon>
        <taxon>Pseudomonadati</taxon>
        <taxon>Pseudomonadota</taxon>
        <taxon>Betaproteobacteria</taxon>
        <taxon>Burkholderiales</taxon>
        <taxon>Burkholderiaceae</taxon>
        <taxon>Limnobacter</taxon>
    </lineage>
</organism>
<name>A0ABT1WEE5_9BURK</name>
<sequence length="157" mass="18259">MSANFLALGEFRLLVKMARIAQQSVWQPYRWQASSMFPAESAPVVSGPDEQWCPVSVRVYQDELQGYFLNLDTDQPFVFFMVRYPDDNRLSCPTVEEATLSYDEAARWMDSNEEVQTLPMPEGVRSWLSELVAERYKPEPKQRKRPRSFVAPEKREG</sequence>
<dbReference type="RefSeq" id="WP_256763669.1">
    <property type="nucleotide sequence ID" value="NZ_JANIGO010000002.1"/>
</dbReference>